<dbReference type="Proteomes" id="UP000266634">
    <property type="component" value="Unassembled WGS sequence"/>
</dbReference>
<keyword evidence="3" id="KW-0560">Oxidoreductase</keyword>
<accession>A0A0D5CM95</accession>
<reference evidence="9 11" key="2">
    <citation type="submission" date="2018-08" db="EMBL/GenBank/DDBJ databases">
        <title>Genome Sequence of Clavibacter michiganensis Subspecies type strains, and the Atypical Peach-Colored Strains Isolated from Tomato.</title>
        <authorList>
            <person name="Osdaghi E."/>
            <person name="Portier P."/>
            <person name="Briand M."/>
            <person name="Jacques M.-A."/>
        </authorList>
    </citation>
    <scope>NUCLEOTIDE SEQUENCE [LARGE SCALE GENOMIC DNA]</scope>
    <source>
        <strain evidence="9 11">CFBP 6488</strain>
    </source>
</reference>
<feature type="binding site" evidence="6">
    <location>
        <position position="216"/>
    </location>
    <ligand>
        <name>FMN</name>
        <dbReference type="ChEBI" id="CHEBI:58210"/>
    </ligand>
</feature>
<evidence type="ECO:0000313" key="10">
    <source>
        <dbReference type="Proteomes" id="UP000032604"/>
    </source>
</evidence>
<evidence type="ECO:0000256" key="5">
    <source>
        <dbReference type="ARBA" id="ARBA00033748"/>
    </source>
</evidence>
<dbReference type="InterPro" id="IPR051260">
    <property type="entry name" value="Diverse_substr_monoxygenases"/>
</dbReference>
<dbReference type="RefSeq" id="WP_045530164.1">
    <property type="nucleotide sequence ID" value="NZ_CP011043.1"/>
</dbReference>
<dbReference type="HOGENOM" id="CLU_022256_1_2_11"/>
<dbReference type="Proteomes" id="UP000032604">
    <property type="component" value="Chromosome"/>
</dbReference>
<gene>
    <name evidence="9" type="ORF">DZF93_01400</name>
    <name evidence="8" type="ORF">VO01_03395</name>
</gene>
<dbReference type="SUPFAM" id="SSF51679">
    <property type="entry name" value="Bacterial luciferase-like"/>
    <property type="match status" value="1"/>
</dbReference>
<feature type="binding site" evidence="6">
    <location>
        <position position="54"/>
    </location>
    <ligand>
        <name>FMN</name>
        <dbReference type="ChEBI" id="CHEBI:58210"/>
    </ligand>
</feature>
<dbReference type="NCBIfam" id="TIGR03860">
    <property type="entry name" value="FMN_nitrolo"/>
    <property type="match status" value="1"/>
</dbReference>
<dbReference type="GO" id="GO:0016705">
    <property type="term" value="F:oxidoreductase activity, acting on paired donors, with incorporation or reduction of molecular oxygen"/>
    <property type="evidence" value="ECO:0007669"/>
    <property type="project" value="InterPro"/>
</dbReference>
<feature type="domain" description="Luciferase-like" evidence="7">
    <location>
        <begin position="37"/>
        <end position="380"/>
    </location>
</feature>
<evidence type="ECO:0000256" key="1">
    <source>
        <dbReference type="ARBA" id="ARBA00022630"/>
    </source>
</evidence>
<feature type="binding site" evidence="6">
    <location>
        <position position="145"/>
    </location>
    <ligand>
        <name>FMN</name>
        <dbReference type="ChEBI" id="CHEBI:58210"/>
    </ligand>
</feature>
<protein>
    <submittedName>
        <fullName evidence="9">LLM class flavin-dependent oxidoreductase</fullName>
    </submittedName>
    <submittedName>
        <fullName evidence="8">Monooxygenase</fullName>
    </submittedName>
</protein>
<organism evidence="8 10">
    <name type="scientific">Clavibacter michiganensis subsp. insidiosus</name>
    <dbReference type="NCBI Taxonomy" id="33014"/>
    <lineage>
        <taxon>Bacteria</taxon>
        <taxon>Bacillati</taxon>
        <taxon>Actinomycetota</taxon>
        <taxon>Actinomycetes</taxon>
        <taxon>Micrococcales</taxon>
        <taxon>Microbacteriaceae</taxon>
        <taxon>Clavibacter</taxon>
    </lineage>
</organism>
<evidence type="ECO:0000256" key="4">
    <source>
        <dbReference type="ARBA" id="ARBA00023033"/>
    </source>
</evidence>
<evidence type="ECO:0000313" key="9">
    <source>
        <dbReference type="EMBL" id="RIJ44824.1"/>
    </source>
</evidence>
<dbReference type="GO" id="GO:0004497">
    <property type="term" value="F:monooxygenase activity"/>
    <property type="evidence" value="ECO:0007669"/>
    <property type="project" value="UniProtKB-KW"/>
</dbReference>
<dbReference type="EMBL" id="QWEA01000017">
    <property type="protein sequence ID" value="RIJ44824.1"/>
    <property type="molecule type" value="Genomic_DNA"/>
</dbReference>
<dbReference type="InterPro" id="IPR011251">
    <property type="entry name" value="Luciferase-like_dom"/>
</dbReference>
<dbReference type="PIRSF" id="PIRSF000337">
    <property type="entry name" value="NTA_MOA"/>
    <property type="match status" value="1"/>
</dbReference>
<dbReference type="OrthoDB" id="3265338at2"/>
<keyword evidence="4 8" id="KW-0503">Monooxygenase</keyword>
<dbReference type="Gene3D" id="3.20.20.30">
    <property type="entry name" value="Luciferase-like domain"/>
    <property type="match status" value="1"/>
</dbReference>
<reference evidence="8 10" key="1">
    <citation type="journal article" date="2015" name="Genome Announc.">
        <title>Complete Genome Sequence of Clavibacter michiganensis subsp. insidiosus R1-1 Using PacBio Single-Molecule Real-Time Technology.</title>
        <authorList>
            <person name="Lu Y."/>
            <person name="Samac D.A."/>
            <person name="Glazebrook J."/>
            <person name="Ishimaru C.A."/>
        </authorList>
    </citation>
    <scope>NUCLEOTIDE SEQUENCE [LARGE SCALE GENOMIC DNA]</scope>
    <source>
        <strain evidence="8 10">R1-1</strain>
    </source>
</reference>
<proteinExistence type="inferred from homology"/>
<sequence length="441" mass="49391">MHLGVVPLGSGGYGQHRLWRDPSIPADASVNLEWYKKLVGMSEAAAFDFMFLADSLHVGPRSSPHSLNRFEPFTLLSALAMHTRRIGLVATGSTSYSSPFDLARRIASVDLLSDGRAGWNIVTTGDPATARNFNRSSHYTPEERYAMAHEHVEVVTGLWDSYEDDAFLYEKESGVFVDPGKQHALDHHGKHFNVAGPLNIQRSRQGRPALFQAGDSAPGRDLGAAAADAIFTNASRRPELKRFSDDVRRRAAARGRSPRDVLIFPSVRIVVGDTDAEARELAHEYQEHDHPFEESFDEMRRWFGWYEFDPDGLDEPFPLDAVRASTHAYRSRAERVTRDAASLGLTLRQAVERQRQAQQSEFVGSPGRVADLLREWWSSGDCDGFIIGADRPHNFHRIVTEVIPILQDHGVFRRDYEADTLRGHLGLPVAPNRRSTSTAIR</sequence>
<dbReference type="PATRIC" id="fig|33014.5.peg.714"/>
<dbReference type="KEGG" id="cmh:VO01_03395"/>
<evidence type="ECO:0000256" key="2">
    <source>
        <dbReference type="ARBA" id="ARBA00022643"/>
    </source>
</evidence>
<evidence type="ECO:0000313" key="8">
    <source>
        <dbReference type="EMBL" id="AJW80390.1"/>
    </source>
</evidence>
<keyword evidence="1 6" id="KW-0285">Flavoprotein</keyword>
<evidence type="ECO:0000256" key="3">
    <source>
        <dbReference type="ARBA" id="ARBA00023002"/>
    </source>
</evidence>
<evidence type="ECO:0000259" key="7">
    <source>
        <dbReference type="Pfam" id="PF00296"/>
    </source>
</evidence>
<comment type="similarity">
    <text evidence="5">Belongs to the NtaA/SnaA/DszA monooxygenase family.</text>
</comment>
<dbReference type="EMBL" id="CP011043">
    <property type="protein sequence ID" value="AJW80390.1"/>
    <property type="molecule type" value="Genomic_DNA"/>
</dbReference>
<dbReference type="InterPro" id="IPR016215">
    <property type="entry name" value="NTA_MOA"/>
</dbReference>
<feature type="binding site" evidence="6">
    <location>
        <position position="91"/>
    </location>
    <ligand>
        <name>FMN</name>
        <dbReference type="ChEBI" id="CHEBI:58210"/>
    </ligand>
</feature>
<keyword evidence="2 6" id="KW-0288">FMN</keyword>
<dbReference type="Pfam" id="PF00296">
    <property type="entry name" value="Bac_luciferase"/>
    <property type="match status" value="1"/>
</dbReference>
<dbReference type="PANTHER" id="PTHR30011">
    <property type="entry name" value="ALKANESULFONATE MONOOXYGENASE-RELATED"/>
    <property type="match status" value="1"/>
</dbReference>
<evidence type="ECO:0000313" key="11">
    <source>
        <dbReference type="Proteomes" id="UP000266634"/>
    </source>
</evidence>
<dbReference type="CDD" id="cd01095">
    <property type="entry name" value="Nitrilotriacetate_monoxgenase"/>
    <property type="match status" value="1"/>
</dbReference>
<dbReference type="AlphaFoldDB" id="A0A0D5CM95"/>
<dbReference type="InterPro" id="IPR036661">
    <property type="entry name" value="Luciferase-like_sf"/>
</dbReference>
<name>A0A0D5CM95_9MICO</name>
<dbReference type="PANTHER" id="PTHR30011:SF16">
    <property type="entry name" value="C2H2 FINGER DOMAIN TRANSCRIPTION FACTOR (EUROFUNG)-RELATED"/>
    <property type="match status" value="1"/>
</dbReference>
<evidence type="ECO:0000256" key="6">
    <source>
        <dbReference type="PIRSR" id="PIRSR000337-1"/>
    </source>
</evidence>